<dbReference type="Pfam" id="PF00563">
    <property type="entry name" value="EAL"/>
    <property type="match status" value="1"/>
</dbReference>
<reference evidence="2 3" key="1">
    <citation type="submission" date="2019-12" db="EMBL/GenBank/DDBJ databases">
        <title>Neisseriaceae gen. nov. sp. Genome sequencing and assembly.</title>
        <authorList>
            <person name="Liu Z."/>
            <person name="Li A."/>
        </authorList>
    </citation>
    <scope>NUCLEOTIDE SEQUENCE [LARGE SCALE GENOMIC DNA]</scope>
    <source>
        <strain evidence="2 3">B2N2-7</strain>
    </source>
</reference>
<name>A0A845BJW4_9NEIS</name>
<dbReference type="Gene3D" id="3.20.20.450">
    <property type="entry name" value="EAL domain"/>
    <property type="match status" value="1"/>
</dbReference>
<dbReference type="InterPro" id="IPR013976">
    <property type="entry name" value="HDOD"/>
</dbReference>
<dbReference type="SUPFAM" id="SSF141868">
    <property type="entry name" value="EAL domain-like"/>
    <property type="match status" value="1"/>
</dbReference>
<gene>
    <name evidence="2" type="ORF">GQF02_00860</name>
</gene>
<dbReference type="SUPFAM" id="SSF109604">
    <property type="entry name" value="HD-domain/PDEase-like"/>
    <property type="match status" value="1"/>
</dbReference>
<dbReference type="PANTHER" id="PTHR33525:SF4">
    <property type="entry name" value="CYCLIC DI-GMP PHOSPHODIESTERASE CDGJ"/>
    <property type="match status" value="1"/>
</dbReference>
<dbReference type="Gene3D" id="1.10.3210.10">
    <property type="entry name" value="Hypothetical protein af1432"/>
    <property type="match status" value="1"/>
</dbReference>
<protein>
    <submittedName>
        <fullName evidence="2">HDOD domain-containing protein</fullName>
    </submittedName>
</protein>
<dbReference type="Proteomes" id="UP000467214">
    <property type="component" value="Unassembled WGS sequence"/>
</dbReference>
<sequence>MNSISTFIGRQPVTDRQQQIIAYELLFRRDESSTDSGLFSPLEADTRVLTGILGDIGSGKLLKDKLAFVNVGETMLMSELVELLPARKIVLELSSDLPPSREILDRMRMLRGQGFSFSLDCTGLESGNEAYFDQIRYAKIDIQHETPQQFMHMNAQLKSYPILRIAKRVETPAHYSISRELDMDAYQGFYFAKPETVSATTIHPGMVNTLRLLNLVRNDADADQIEAVLKTDLALSFKLLRFVNSAAAGQHMRITSFSHAIIVLGYRKLYRWLTLLLVSNDENGRISPSLQRTAIIRARLMENIGRQQGLNQDGCDLLFISGMFSLLDVILKVPMLEACRHLQLPQEVEATLQGKPGTGASLLSLVRALEAPELGKISYLADAISMPAAQLNELHIEALGWVEDLGL</sequence>
<dbReference type="SMART" id="SM00052">
    <property type="entry name" value="EAL"/>
    <property type="match status" value="1"/>
</dbReference>
<dbReference type="EMBL" id="WSSB01000001">
    <property type="protein sequence ID" value="MXR35548.1"/>
    <property type="molecule type" value="Genomic_DNA"/>
</dbReference>
<dbReference type="PANTHER" id="PTHR33525">
    <property type="match status" value="1"/>
</dbReference>
<proteinExistence type="predicted"/>
<feature type="domain" description="HDOD" evidence="1">
    <location>
        <begin position="202"/>
        <end position="390"/>
    </location>
</feature>
<dbReference type="PIRSF" id="PIRSF003180">
    <property type="entry name" value="DiGMPpdiest_YuxH"/>
    <property type="match status" value="1"/>
</dbReference>
<dbReference type="AlphaFoldDB" id="A0A845BJW4"/>
<dbReference type="RefSeq" id="WP_160794212.1">
    <property type="nucleotide sequence ID" value="NZ_WSSB01000001.1"/>
</dbReference>
<accession>A0A845BJW4</accession>
<keyword evidence="3" id="KW-1185">Reference proteome</keyword>
<dbReference type="Pfam" id="PF08668">
    <property type="entry name" value="HDOD"/>
    <property type="match status" value="1"/>
</dbReference>
<dbReference type="InterPro" id="IPR052340">
    <property type="entry name" value="RNase_Y/CdgJ"/>
</dbReference>
<evidence type="ECO:0000313" key="3">
    <source>
        <dbReference type="Proteomes" id="UP000467214"/>
    </source>
</evidence>
<evidence type="ECO:0000259" key="1">
    <source>
        <dbReference type="PROSITE" id="PS51833"/>
    </source>
</evidence>
<organism evidence="2 3">
    <name type="scientific">Craterilacuibacter sinensis</name>
    <dbReference type="NCBI Taxonomy" id="2686017"/>
    <lineage>
        <taxon>Bacteria</taxon>
        <taxon>Pseudomonadati</taxon>
        <taxon>Pseudomonadota</taxon>
        <taxon>Betaproteobacteria</taxon>
        <taxon>Neisseriales</taxon>
        <taxon>Neisseriaceae</taxon>
        <taxon>Craterilacuibacter</taxon>
    </lineage>
</organism>
<evidence type="ECO:0000313" key="2">
    <source>
        <dbReference type="EMBL" id="MXR35548.1"/>
    </source>
</evidence>
<dbReference type="InterPro" id="IPR014408">
    <property type="entry name" value="dGMP_Pdiesterase_EAL/HD-GYP"/>
</dbReference>
<dbReference type="PROSITE" id="PS51833">
    <property type="entry name" value="HDOD"/>
    <property type="match status" value="1"/>
</dbReference>
<dbReference type="InterPro" id="IPR001633">
    <property type="entry name" value="EAL_dom"/>
</dbReference>
<comment type="caution">
    <text evidence="2">The sequence shown here is derived from an EMBL/GenBank/DDBJ whole genome shotgun (WGS) entry which is preliminary data.</text>
</comment>
<dbReference type="InterPro" id="IPR035919">
    <property type="entry name" value="EAL_sf"/>
</dbReference>